<keyword evidence="2 7" id="KW-0812">Transmembrane</keyword>
<evidence type="ECO:0000256" key="1">
    <source>
        <dbReference type="ARBA" id="ARBA00022475"/>
    </source>
</evidence>
<evidence type="ECO:0000256" key="4">
    <source>
        <dbReference type="ARBA" id="ARBA00023136"/>
    </source>
</evidence>
<protein>
    <recommendedName>
        <fullName evidence="7">Endolytic murein transglycosylase</fullName>
        <ecNumber evidence="7">4.2.2.29</ecNumber>
    </recommendedName>
    <alternativeName>
        <fullName evidence="7">Peptidoglycan lytic transglycosylase</fullName>
    </alternativeName>
    <alternativeName>
        <fullName evidence="7">Peptidoglycan polymerization terminase</fullName>
    </alternativeName>
</protein>
<dbReference type="CDD" id="cd08010">
    <property type="entry name" value="MltG_like"/>
    <property type="match status" value="1"/>
</dbReference>
<keyword evidence="6 7" id="KW-0961">Cell wall biogenesis/degradation</keyword>
<feature type="compositionally biased region" description="Basic and acidic residues" evidence="8">
    <location>
        <begin position="131"/>
        <end position="142"/>
    </location>
</feature>
<reference evidence="10" key="1">
    <citation type="journal article" date="2019" name="Int. J. Syst. Evol. Microbiol.">
        <title>The Global Catalogue of Microorganisms (GCM) 10K type strain sequencing project: providing services to taxonomists for standard genome sequencing and annotation.</title>
        <authorList>
            <consortium name="The Broad Institute Genomics Platform"/>
            <consortium name="The Broad Institute Genome Sequencing Center for Infectious Disease"/>
            <person name="Wu L."/>
            <person name="Ma J."/>
        </authorList>
    </citation>
    <scope>NUCLEOTIDE SEQUENCE [LARGE SCALE GENOMIC DNA]</scope>
    <source>
        <strain evidence="10">JCM 9651</strain>
    </source>
</reference>
<gene>
    <name evidence="7 9" type="primary">mltG</name>
    <name evidence="9" type="ORF">GCM10020367_10830</name>
</gene>
<feature type="transmembrane region" description="Helical" evidence="7">
    <location>
        <begin position="179"/>
        <end position="201"/>
    </location>
</feature>
<comment type="function">
    <text evidence="7">Functions as a peptidoglycan terminase that cleaves nascent peptidoglycan strands endolytically to terminate their elongation.</text>
</comment>
<keyword evidence="1 7" id="KW-1003">Cell membrane</keyword>
<dbReference type="PANTHER" id="PTHR30518">
    <property type="entry name" value="ENDOLYTIC MUREIN TRANSGLYCOSYLASE"/>
    <property type="match status" value="1"/>
</dbReference>
<comment type="subcellular location">
    <subcellularLocation>
        <location evidence="7">Cell membrane</location>
        <topology evidence="7">Single-pass membrane protein</topology>
    </subcellularLocation>
</comment>
<dbReference type="Pfam" id="PF02618">
    <property type="entry name" value="YceG"/>
    <property type="match status" value="1"/>
</dbReference>
<dbReference type="EC" id="4.2.2.29" evidence="7"/>
<evidence type="ECO:0000256" key="7">
    <source>
        <dbReference type="HAMAP-Rule" id="MF_02065"/>
    </source>
</evidence>
<keyword evidence="4 7" id="KW-0472">Membrane</keyword>
<proteinExistence type="inferred from homology"/>
<evidence type="ECO:0000256" key="3">
    <source>
        <dbReference type="ARBA" id="ARBA00022989"/>
    </source>
</evidence>
<evidence type="ECO:0000256" key="2">
    <source>
        <dbReference type="ARBA" id="ARBA00022692"/>
    </source>
</evidence>
<dbReference type="RefSeq" id="WP_345034929.1">
    <property type="nucleotide sequence ID" value="NZ_BAAAYL010000001.1"/>
</dbReference>
<feature type="compositionally biased region" description="Low complexity" evidence="8">
    <location>
        <begin position="29"/>
        <end position="79"/>
    </location>
</feature>
<sequence>MTEYGRGAGPEPWHPEDPLYGDAGGWAAQQQPPYDGQQQPGYGQQQYDPYQYQQGQPLQQPQQPQPQQHPQQQPQEQYYWDTGQQVVAAYDPYAQQPPVGYDGQTPDYYGTPEAYPPPQPPGHRMVPEQAHPVEEEPEEHPFFSDGAESDDDGHDEEPRGSRRGGGGGRSKKKKKSRNGVACLFVSVVLVGGVSGVGYYGYQFYQARFGAAPDYEGAGSGKVQVEIPQDAGGYEIGDILVKNGVVKSRGAFVAAQEQNPNGKSIQPGVYILKKGMSAANAVKMMLDPSSLSVLIIPEGMRNAQVYAAIDKKLGLSAGTTKAAAKASANDLGLPAWAKGHPNVKDPLEGFLFPARYPVALGMKPEAVLKQMVARANEEYEAFGLEDKAKAMGLEGPWQLLTLASLVQVEGKTHDDFRKMSEVIYNRLKPTNTETNQKLQFDSALNYLLGQSEIKISEKEANSNQDPYNTYTQRGLTPGPISNPGNEALTAAVNPTDDGWMYFVATDGMSKTEFAKTYAEFQTLKDKFNDHQGIN</sequence>
<dbReference type="InterPro" id="IPR003770">
    <property type="entry name" value="MLTG-like"/>
</dbReference>
<dbReference type="HAMAP" id="MF_02065">
    <property type="entry name" value="MltG"/>
    <property type="match status" value="1"/>
</dbReference>
<accession>A0ABP6S696</accession>
<name>A0ABP6S696_9ACTN</name>
<evidence type="ECO:0000256" key="8">
    <source>
        <dbReference type="SAM" id="MobiDB-lite"/>
    </source>
</evidence>
<comment type="caution">
    <text evidence="9">The sequence shown here is derived from an EMBL/GenBank/DDBJ whole genome shotgun (WGS) entry which is preliminary data.</text>
</comment>
<comment type="similarity">
    <text evidence="7">Belongs to the transglycosylase MltG family.</text>
</comment>
<evidence type="ECO:0000256" key="5">
    <source>
        <dbReference type="ARBA" id="ARBA00023239"/>
    </source>
</evidence>
<keyword evidence="5 7" id="KW-0456">Lyase</keyword>
<evidence type="ECO:0000256" key="6">
    <source>
        <dbReference type="ARBA" id="ARBA00023316"/>
    </source>
</evidence>
<feature type="region of interest" description="Disordered" evidence="8">
    <location>
        <begin position="1"/>
        <end position="174"/>
    </location>
</feature>
<keyword evidence="10" id="KW-1185">Reference proteome</keyword>
<comment type="catalytic activity">
    <reaction evidence="7">
        <text>a peptidoglycan chain = a peptidoglycan chain with N-acetyl-1,6-anhydromuramyl-[peptide] at the reducing end + a peptidoglycan chain with N-acetylglucosamine at the non-reducing end.</text>
        <dbReference type="EC" id="4.2.2.29"/>
    </reaction>
</comment>
<dbReference type="EMBL" id="BAAAYL010000001">
    <property type="protein sequence ID" value="GAA3369226.1"/>
    <property type="molecule type" value="Genomic_DNA"/>
</dbReference>
<evidence type="ECO:0000313" key="9">
    <source>
        <dbReference type="EMBL" id="GAA3369226.1"/>
    </source>
</evidence>
<keyword evidence="3 7" id="KW-1133">Transmembrane helix</keyword>
<organism evidence="9 10">
    <name type="scientific">Streptomyces sannanensis</name>
    <dbReference type="NCBI Taxonomy" id="285536"/>
    <lineage>
        <taxon>Bacteria</taxon>
        <taxon>Bacillati</taxon>
        <taxon>Actinomycetota</taxon>
        <taxon>Actinomycetes</taxon>
        <taxon>Kitasatosporales</taxon>
        <taxon>Streptomycetaceae</taxon>
        <taxon>Streptomyces</taxon>
    </lineage>
</organism>
<dbReference type="Gene3D" id="3.30.1490.480">
    <property type="entry name" value="Endolytic murein transglycosylase"/>
    <property type="match status" value="1"/>
</dbReference>
<feature type="site" description="Important for catalytic activity" evidence="7">
    <location>
        <position position="408"/>
    </location>
</feature>
<dbReference type="Proteomes" id="UP001499990">
    <property type="component" value="Unassembled WGS sequence"/>
</dbReference>
<evidence type="ECO:0000313" key="10">
    <source>
        <dbReference type="Proteomes" id="UP001499990"/>
    </source>
</evidence>
<dbReference type="NCBIfam" id="TIGR00247">
    <property type="entry name" value="endolytic transglycosylase MltG"/>
    <property type="match status" value="1"/>
</dbReference>
<dbReference type="PANTHER" id="PTHR30518:SF2">
    <property type="entry name" value="ENDOLYTIC MUREIN TRANSGLYCOSYLASE"/>
    <property type="match status" value="1"/>
</dbReference>